<evidence type="ECO:0000256" key="4">
    <source>
        <dbReference type="ARBA" id="ARBA00022840"/>
    </source>
</evidence>
<comment type="caution">
    <text evidence="9">The sequence shown here is derived from an EMBL/GenBank/DDBJ whole genome shotgun (WGS) entry which is preliminary data.</text>
</comment>
<feature type="region of interest" description="Disordered" evidence="6">
    <location>
        <begin position="280"/>
        <end position="317"/>
    </location>
</feature>
<dbReference type="PROSITE" id="PS00107">
    <property type="entry name" value="PROTEIN_KINASE_ATP"/>
    <property type="match status" value="1"/>
</dbReference>
<keyword evidence="7" id="KW-1133">Transmembrane helix</keyword>
<dbReference type="CDD" id="cd14014">
    <property type="entry name" value="STKc_PknB_like"/>
    <property type="match status" value="1"/>
</dbReference>
<dbReference type="OrthoDB" id="3971273at2"/>
<dbReference type="SMART" id="SM00564">
    <property type="entry name" value="PQQ"/>
    <property type="match status" value="4"/>
</dbReference>
<dbReference type="InterPro" id="IPR002372">
    <property type="entry name" value="PQQ_rpt_dom"/>
</dbReference>
<evidence type="ECO:0000256" key="3">
    <source>
        <dbReference type="ARBA" id="ARBA00022777"/>
    </source>
</evidence>
<dbReference type="InterPro" id="IPR011047">
    <property type="entry name" value="Quinoprotein_ADH-like_sf"/>
</dbReference>
<dbReference type="Pfam" id="PF13360">
    <property type="entry name" value="PQQ_2"/>
    <property type="match status" value="2"/>
</dbReference>
<dbReference type="EMBL" id="VJZE01000281">
    <property type="protein sequence ID" value="MPY44021.1"/>
    <property type="molecule type" value="Genomic_DNA"/>
</dbReference>
<feature type="region of interest" description="Disordered" evidence="6">
    <location>
        <begin position="348"/>
        <end position="410"/>
    </location>
</feature>
<evidence type="ECO:0000313" key="9">
    <source>
        <dbReference type="EMBL" id="MPY44021.1"/>
    </source>
</evidence>
<dbReference type="Gene3D" id="2.130.10.10">
    <property type="entry name" value="YVTN repeat-like/Quinoprotein amine dehydrogenase"/>
    <property type="match status" value="2"/>
</dbReference>
<evidence type="ECO:0000256" key="5">
    <source>
        <dbReference type="PROSITE-ProRule" id="PRU10141"/>
    </source>
</evidence>
<keyword evidence="10" id="KW-1185">Reference proteome</keyword>
<evidence type="ECO:0000256" key="6">
    <source>
        <dbReference type="SAM" id="MobiDB-lite"/>
    </source>
</evidence>
<dbReference type="Pfam" id="PF00069">
    <property type="entry name" value="Pkinase"/>
    <property type="match status" value="1"/>
</dbReference>
<dbReference type="AlphaFoldDB" id="A0A5N8W978"/>
<dbReference type="InterPro" id="IPR011009">
    <property type="entry name" value="Kinase-like_dom_sf"/>
</dbReference>
<dbReference type="PROSITE" id="PS00108">
    <property type="entry name" value="PROTEIN_KINASE_ST"/>
    <property type="match status" value="1"/>
</dbReference>
<dbReference type="InterPro" id="IPR015943">
    <property type="entry name" value="WD40/YVTN_repeat-like_dom_sf"/>
</dbReference>
<feature type="transmembrane region" description="Helical" evidence="7">
    <location>
        <begin position="320"/>
        <end position="342"/>
    </location>
</feature>
<keyword evidence="1" id="KW-0808">Transferase</keyword>
<name>A0A5N8W978_9ACTN</name>
<dbReference type="Proteomes" id="UP000326979">
    <property type="component" value="Unassembled WGS sequence"/>
</dbReference>
<dbReference type="RefSeq" id="WP_152788949.1">
    <property type="nucleotide sequence ID" value="NZ_BAABEQ010000066.1"/>
</dbReference>
<evidence type="ECO:0000313" key="10">
    <source>
        <dbReference type="Proteomes" id="UP000326979"/>
    </source>
</evidence>
<dbReference type="Gene3D" id="1.10.510.10">
    <property type="entry name" value="Transferase(Phosphotransferase) domain 1"/>
    <property type="match status" value="1"/>
</dbReference>
<dbReference type="GO" id="GO:0005524">
    <property type="term" value="F:ATP binding"/>
    <property type="evidence" value="ECO:0007669"/>
    <property type="project" value="UniProtKB-UniRule"/>
</dbReference>
<organism evidence="9 10">
    <name type="scientific">Streptomyces phyllanthi</name>
    <dbReference type="NCBI Taxonomy" id="1803180"/>
    <lineage>
        <taxon>Bacteria</taxon>
        <taxon>Bacillati</taxon>
        <taxon>Actinomycetota</taxon>
        <taxon>Actinomycetes</taxon>
        <taxon>Kitasatosporales</taxon>
        <taxon>Streptomycetaceae</taxon>
        <taxon>Streptomyces</taxon>
    </lineage>
</organism>
<reference evidence="9 10" key="1">
    <citation type="submission" date="2019-07" db="EMBL/GenBank/DDBJ databases">
        <title>New species of Amycolatopsis and Streptomyces.</title>
        <authorList>
            <person name="Duangmal K."/>
            <person name="Teo W.F.A."/>
            <person name="Lipun K."/>
        </authorList>
    </citation>
    <scope>NUCLEOTIDE SEQUENCE [LARGE SCALE GENOMIC DNA]</scope>
    <source>
        <strain evidence="9 10">TISTR 2346</strain>
    </source>
</reference>
<protein>
    <submittedName>
        <fullName evidence="9">PQQ-binding-like beta-propeller repeat protein</fullName>
    </submittedName>
</protein>
<dbReference type="PANTHER" id="PTHR43289">
    <property type="entry name" value="MITOGEN-ACTIVATED PROTEIN KINASE KINASE KINASE 20-RELATED"/>
    <property type="match status" value="1"/>
</dbReference>
<accession>A0A5N8W978</accession>
<gene>
    <name evidence="9" type="ORF">FNH04_30210</name>
</gene>
<evidence type="ECO:0000256" key="2">
    <source>
        <dbReference type="ARBA" id="ARBA00022741"/>
    </source>
</evidence>
<keyword evidence="2 5" id="KW-0547">Nucleotide-binding</keyword>
<dbReference type="GO" id="GO:0004674">
    <property type="term" value="F:protein serine/threonine kinase activity"/>
    <property type="evidence" value="ECO:0007669"/>
    <property type="project" value="TreeGrafter"/>
</dbReference>
<dbReference type="SMART" id="SM00220">
    <property type="entry name" value="S_TKc"/>
    <property type="match status" value="1"/>
</dbReference>
<dbReference type="PROSITE" id="PS50011">
    <property type="entry name" value="PROTEIN_KINASE_DOM"/>
    <property type="match status" value="1"/>
</dbReference>
<feature type="compositionally biased region" description="Gly residues" evidence="6">
    <location>
        <begin position="353"/>
        <end position="376"/>
    </location>
</feature>
<proteinExistence type="predicted"/>
<dbReference type="SUPFAM" id="SSF50998">
    <property type="entry name" value="Quinoprotein alcohol dehydrogenase-like"/>
    <property type="match status" value="1"/>
</dbReference>
<sequence length="781" mass="81787">MAQDAQGTAGTDELPEIPGYRLDSLLGTGGMGRVYLGTSPSGRQVAVKVIRTDLVHQPDFRRRFRREVTAARQVSGAFTAPVLDADPDADPPWMATLYVAGRPLDQRIKQGPELSAEELYRLATGLAEALRDIHRAGIVHRDLKPANVLLADDGPRVIDFGIVRAADADMPTGTGVTVGTPPFMSPEQIRAQKDVGPPSDIFSLGSVLTYAASGHVPFDATDVYTVAYQLVHEPPDLEGVPDWLLPVIEACLAKEQTERPDADGLLTLLQRTAYPAVLDSPDTVVLRPSAPPRPPATPVTEGAGSAPTPPTTPPRRRRRLVLSVAAAVVAVATLTGGLLYGLRGAEEGAGTSRSGGSGSGGPGSGGLGSGGSGGTAGPSARAVAQPEGSADYRSTQSGSGGFTFTYRDSPDRRPDGWRQWQYNLQNSDCVYAESSLVCVGDRTVRIDAATGTELWRTDKASSYGKNTPAVVDGVAVVNVGDRLVGLSLADGKVKWRYPTPTLTQRLIADGERAYAVDHDGGVYAVDARSGKERWTLRARVSQGGGTGHPPALRVVNGRLYVFTGVSEAESEENHVTVVDTGSGRRVSDYALSGACLPGSEALLEEDGAVWLYCAEPDETGTKNGILRQELAAGAEGVRTEVEAALGNGQIGAPELSVTPGRVLFVAPTETGGELVAVDPVRRTELWRRTLPGRGPADAPPVQAGDRVYVANLRGVAVYGARTGKLVYQHSVPDIKDDSGIELGLDTEPMVAGGVIYAPSSKAGWVSLDTGDTGDTGSGGDG</sequence>
<keyword evidence="7" id="KW-0472">Membrane</keyword>
<keyword evidence="3" id="KW-0418">Kinase</keyword>
<dbReference type="InterPro" id="IPR008271">
    <property type="entry name" value="Ser/Thr_kinase_AS"/>
</dbReference>
<dbReference type="InterPro" id="IPR017441">
    <property type="entry name" value="Protein_kinase_ATP_BS"/>
</dbReference>
<feature type="domain" description="Protein kinase" evidence="8">
    <location>
        <begin position="20"/>
        <end position="277"/>
    </location>
</feature>
<keyword evidence="7" id="KW-0812">Transmembrane</keyword>
<evidence type="ECO:0000256" key="7">
    <source>
        <dbReference type="SAM" id="Phobius"/>
    </source>
</evidence>
<dbReference type="InterPro" id="IPR018391">
    <property type="entry name" value="PQQ_b-propeller_rpt"/>
</dbReference>
<evidence type="ECO:0000256" key="1">
    <source>
        <dbReference type="ARBA" id="ARBA00022679"/>
    </source>
</evidence>
<evidence type="ECO:0000259" key="8">
    <source>
        <dbReference type="PROSITE" id="PS50011"/>
    </source>
</evidence>
<dbReference type="SUPFAM" id="SSF56112">
    <property type="entry name" value="Protein kinase-like (PK-like)"/>
    <property type="match status" value="1"/>
</dbReference>
<keyword evidence="4 5" id="KW-0067">ATP-binding</keyword>
<dbReference type="InterPro" id="IPR000719">
    <property type="entry name" value="Prot_kinase_dom"/>
</dbReference>
<feature type="binding site" evidence="5">
    <location>
        <position position="48"/>
    </location>
    <ligand>
        <name>ATP</name>
        <dbReference type="ChEBI" id="CHEBI:30616"/>
    </ligand>
</feature>
<dbReference type="Gene3D" id="3.30.200.20">
    <property type="entry name" value="Phosphorylase Kinase, domain 1"/>
    <property type="match status" value="1"/>
</dbReference>
<dbReference type="PANTHER" id="PTHR43289:SF34">
    <property type="entry name" value="SERINE_THREONINE-PROTEIN KINASE YBDM-RELATED"/>
    <property type="match status" value="1"/>
</dbReference>